<dbReference type="InterPro" id="IPR052611">
    <property type="entry name" value="Plant_RLK_LysM"/>
</dbReference>
<dbReference type="STRING" id="4565.A0A3B6I4V8"/>
<dbReference type="SMR" id="A0A3B6I4V8"/>
<evidence type="ECO:0000256" key="8">
    <source>
        <dbReference type="ARBA" id="ARBA00023136"/>
    </source>
</evidence>
<dbReference type="EnsemblPlants" id="TraesCS4A02G427200.1">
    <property type="protein sequence ID" value="TraesCS4A02G427200.1"/>
    <property type="gene ID" value="TraesCS4A02G427200"/>
</dbReference>
<keyword evidence="5" id="KW-0547">Nucleotide-binding</keyword>
<evidence type="ECO:0000256" key="6">
    <source>
        <dbReference type="ARBA" id="ARBA00022840"/>
    </source>
</evidence>
<sequence>MEAAREEDGGGRCEDKLPQVVFDRILRRQVVYDALKHGGRAEVPSWVQLLTILLSFGTSALGTAYCSLSPPHRCNSSPQPHRSAAAMAIATAVHHLLLALALFPLAAAQHEYQANAQSDCYANNGSSVLGYTCSDNSSSIPACATYVAFRSDLPSYGSTVTVAYLLNASAPAIATANDVPVASPVRNNTLLLVPVPCAFTAAGLYQHDAAYVVQFADETYFSIANDTYQGLSTCQALMEQNHARDSDIYLGVALTVPLRCACPSAAQAAAGVRYLVTYVLDWDDYALTVAQRFGADYQALLHANSIDEDTTVYPFTTMLVPLKDPPTSQIAVVLPEPPAPPPASSSGLVPPVSSSESSRWWVTVGVSAGCSALALGAMLALFVLWRQCWRHGDQNTKTTPWHAPAKGALMWPTVEAVDVREAVWSLTVHDYGDLERATSGFSKEQRIGNSSVYRAVINGGAAAVKRMPSDDVGAETEVNVLGRLNHSSLVRLSGLCMHGGNTYMVFEFAEKGALSDWLHVDGGEVLGWSRRVQVALDVAGGLNYLHNYTDPPYVHRNLKSSNILLDACFRAKLSNFGHARAITVDADAEDDGLWMTGNEVGTQGYLAPEYVKHWQIGPQLDVFAFGVVLLELLSGKEAAVALDGDGGRANNGKVVLLREEAERLGRLGEGDGAKDDLLDRVTAFIDGRLDGRYLLDVALAMLTLALRCVAREPRARPSMAKVLLSLSGMYSTIGPSGHRISTYCPDREQ</sequence>
<dbReference type="Pfam" id="PF23472">
    <property type="entry name" value="LysM2_CERK1_LYK3_4_5"/>
    <property type="match status" value="1"/>
</dbReference>
<evidence type="ECO:0000313" key="11">
    <source>
        <dbReference type="EnsemblPlants" id="TraesCS4A02G427200.1"/>
    </source>
</evidence>
<keyword evidence="12" id="KW-1185">Reference proteome</keyword>
<dbReference type="SUPFAM" id="SSF56112">
    <property type="entry name" value="Protein kinase-like (PK-like)"/>
    <property type="match status" value="1"/>
</dbReference>
<dbReference type="InterPro" id="IPR000719">
    <property type="entry name" value="Prot_kinase_dom"/>
</dbReference>
<dbReference type="Gramene" id="TraesCS4A03G1062800.1">
    <property type="protein sequence ID" value="TraesCS4A03G1062800.1.CDS"/>
    <property type="gene ID" value="TraesCS4A03G1062800"/>
</dbReference>
<keyword evidence="4" id="KW-0732">Signal</keyword>
<feature type="domain" description="Protein kinase" evidence="10">
    <location>
        <begin position="420"/>
        <end position="733"/>
    </location>
</feature>
<evidence type="ECO:0000256" key="1">
    <source>
        <dbReference type="ARBA" id="ARBA00004162"/>
    </source>
</evidence>
<dbReference type="Pfam" id="PF00069">
    <property type="entry name" value="Pkinase"/>
    <property type="match status" value="1"/>
</dbReference>
<dbReference type="InterPro" id="IPR056561">
    <property type="entry name" value="NFP_LYK_LysM1"/>
</dbReference>
<dbReference type="Pfam" id="PF23473">
    <property type="entry name" value="LysM3_LYK4_5"/>
    <property type="match status" value="1"/>
</dbReference>
<dbReference type="AlphaFoldDB" id="A0A3B6I4V8"/>
<dbReference type="Pfam" id="PF23446">
    <property type="entry name" value="LysM1_NFP_LYK"/>
    <property type="match status" value="1"/>
</dbReference>
<dbReference type="Gramene" id="TraesCAD_scaffold_105349_01G000200.1">
    <property type="protein sequence ID" value="TraesCAD_scaffold_105349_01G000200.1"/>
    <property type="gene ID" value="TraesCAD_scaffold_105349_01G000200"/>
</dbReference>
<accession>A0A3B6I4V8</accession>
<keyword evidence="2" id="KW-1003">Cell membrane</keyword>
<keyword evidence="7" id="KW-1133">Transmembrane helix</keyword>
<organism evidence="11">
    <name type="scientific">Triticum aestivum</name>
    <name type="common">Wheat</name>
    <dbReference type="NCBI Taxonomy" id="4565"/>
    <lineage>
        <taxon>Eukaryota</taxon>
        <taxon>Viridiplantae</taxon>
        <taxon>Streptophyta</taxon>
        <taxon>Embryophyta</taxon>
        <taxon>Tracheophyta</taxon>
        <taxon>Spermatophyta</taxon>
        <taxon>Magnoliopsida</taxon>
        <taxon>Liliopsida</taxon>
        <taxon>Poales</taxon>
        <taxon>Poaceae</taxon>
        <taxon>BOP clade</taxon>
        <taxon>Pooideae</taxon>
        <taxon>Triticodae</taxon>
        <taxon>Triticeae</taxon>
        <taxon>Triticinae</taxon>
        <taxon>Triticum</taxon>
    </lineage>
</organism>
<dbReference type="OrthoDB" id="4062651at2759"/>
<dbReference type="InterPro" id="IPR011009">
    <property type="entry name" value="Kinase-like_dom_sf"/>
</dbReference>
<proteinExistence type="predicted"/>
<dbReference type="Gramene" id="TraesCS4A02G427200.1">
    <property type="protein sequence ID" value="TraesCS4A02G427200.1"/>
    <property type="gene ID" value="TraesCS4A02G427200"/>
</dbReference>
<evidence type="ECO:0000256" key="2">
    <source>
        <dbReference type="ARBA" id="ARBA00022475"/>
    </source>
</evidence>
<dbReference type="PANTHER" id="PTHR45927:SF14">
    <property type="entry name" value="OS06G0625300 PROTEIN"/>
    <property type="match status" value="1"/>
</dbReference>
<dbReference type="PROSITE" id="PS50011">
    <property type="entry name" value="PROTEIN_KINASE_DOM"/>
    <property type="match status" value="1"/>
</dbReference>
<dbReference type="Proteomes" id="UP000019116">
    <property type="component" value="Chromosome 4A"/>
</dbReference>
<dbReference type="Gramene" id="TraesCLE_scaffold_115225_01G000200.1">
    <property type="protein sequence ID" value="TraesCLE_scaffold_115225_01G000200.1"/>
    <property type="gene ID" value="TraesCLE_scaffold_115225_01G000200"/>
</dbReference>
<dbReference type="FunFam" id="1.10.510.10:FF:000468">
    <property type="entry name" value="PTI1-like tyrosine-protein kinase 3"/>
    <property type="match status" value="1"/>
</dbReference>
<evidence type="ECO:0000256" key="3">
    <source>
        <dbReference type="ARBA" id="ARBA00022692"/>
    </source>
</evidence>
<dbReference type="PANTHER" id="PTHR45927">
    <property type="entry name" value="LYSM-DOMAIN RECEPTOR-LIKE KINASE-RELATED"/>
    <property type="match status" value="1"/>
</dbReference>
<evidence type="ECO:0000256" key="9">
    <source>
        <dbReference type="ARBA" id="ARBA00023157"/>
    </source>
</evidence>
<evidence type="ECO:0000259" key="10">
    <source>
        <dbReference type="PROSITE" id="PS50011"/>
    </source>
</evidence>
<reference evidence="11" key="2">
    <citation type="submission" date="2018-10" db="UniProtKB">
        <authorList>
            <consortium name="EnsemblPlants"/>
        </authorList>
    </citation>
    <scope>IDENTIFICATION</scope>
</reference>
<keyword evidence="9" id="KW-1015">Disulfide bond</keyword>
<dbReference type="Gene3D" id="1.10.510.10">
    <property type="entry name" value="Transferase(Phosphotransferase) domain 1"/>
    <property type="match status" value="1"/>
</dbReference>
<evidence type="ECO:0000256" key="7">
    <source>
        <dbReference type="ARBA" id="ARBA00022989"/>
    </source>
</evidence>
<dbReference type="InterPro" id="IPR056563">
    <property type="entry name" value="LysM3_LYK4_5"/>
</dbReference>
<name>A0A3B6I4V8_WHEAT</name>
<evidence type="ECO:0000256" key="4">
    <source>
        <dbReference type="ARBA" id="ARBA00022729"/>
    </source>
</evidence>
<dbReference type="GO" id="GO:0004672">
    <property type="term" value="F:protein kinase activity"/>
    <property type="evidence" value="ECO:0007669"/>
    <property type="project" value="InterPro"/>
</dbReference>
<evidence type="ECO:0000313" key="12">
    <source>
        <dbReference type="Proteomes" id="UP000019116"/>
    </source>
</evidence>
<comment type="subcellular location">
    <subcellularLocation>
        <location evidence="1">Cell membrane</location>
        <topology evidence="1">Single-pass membrane protein</topology>
    </subcellularLocation>
</comment>
<protein>
    <recommendedName>
        <fullName evidence="10">Protein kinase domain-containing protein</fullName>
    </recommendedName>
</protein>
<evidence type="ECO:0000256" key="5">
    <source>
        <dbReference type="ARBA" id="ARBA00022741"/>
    </source>
</evidence>
<dbReference type="Gramene" id="TraesKAR4A01G0447640.1">
    <property type="protein sequence ID" value="cds.TraesKAR4A01G0447640.1"/>
    <property type="gene ID" value="TraesKAR4A01G0447640"/>
</dbReference>
<dbReference type="InterPro" id="IPR056562">
    <property type="entry name" value="LysM2_CERK1_LYK3_4_5"/>
</dbReference>
<keyword evidence="6" id="KW-0067">ATP-binding</keyword>
<keyword evidence="8" id="KW-0472">Membrane</keyword>
<dbReference type="Gramene" id="TraesROB_scaffold_037702_01G000200.1">
    <property type="protein sequence ID" value="TraesROB_scaffold_037702_01G000200.1"/>
    <property type="gene ID" value="TraesROB_scaffold_037702_01G000200"/>
</dbReference>
<dbReference type="Gene3D" id="3.30.200.20">
    <property type="entry name" value="Phosphorylase Kinase, domain 1"/>
    <property type="match status" value="1"/>
</dbReference>
<dbReference type="GO" id="GO:0005886">
    <property type="term" value="C:plasma membrane"/>
    <property type="evidence" value="ECO:0007669"/>
    <property type="project" value="UniProtKB-SubCell"/>
</dbReference>
<keyword evidence="3" id="KW-0812">Transmembrane</keyword>
<dbReference type="GO" id="GO:0005524">
    <property type="term" value="F:ATP binding"/>
    <property type="evidence" value="ECO:0007669"/>
    <property type="project" value="UniProtKB-KW"/>
</dbReference>
<reference evidence="11" key="1">
    <citation type="submission" date="2018-08" db="EMBL/GenBank/DDBJ databases">
        <authorList>
            <person name="Rossello M."/>
        </authorList>
    </citation>
    <scope>NUCLEOTIDE SEQUENCE [LARGE SCALE GENOMIC DNA]</scope>
    <source>
        <strain evidence="11">cv. Chinese Spring</strain>
    </source>
</reference>